<evidence type="ECO:0000313" key="4">
    <source>
        <dbReference type="EMBL" id="QDT56994.1"/>
    </source>
</evidence>
<dbReference type="EC" id="1.1.1.-" evidence="4"/>
<dbReference type="SUPFAM" id="SSF51735">
    <property type="entry name" value="NAD(P)-binding Rossmann-fold domains"/>
    <property type="match status" value="1"/>
</dbReference>
<sequence length="261" mass="27732">MFQYQGRTALVTGASAGIGKAFARELAARGMSLVLVARAEQALEELAADLKQRHGVAVHVVPADLSQAEAMSKIASAVSDRGLAIDLLVNNAGFMTHGAFETLDADREQAEIMVNVAAVVGLTRAFMPGMLERQNGGVINVASVAGFQPIPYLAVYAASKAFVISFSVALWEECRGRNVCVMGLCPGTTATELFERASAKEAALGTPRSADQVVTTALRGLDRRRSLIVDGLKNSLLSHGPRLIPRWFAARCAGQTVRPRP</sequence>
<organism evidence="4 5">
    <name type="scientific">Caulifigura coniformis</name>
    <dbReference type="NCBI Taxonomy" id="2527983"/>
    <lineage>
        <taxon>Bacteria</taxon>
        <taxon>Pseudomonadati</taxon>
        <taxon>Planctomycetota</taxon>
        <taxon>Planctomycetia</taxon>
        <taxon>Planctomycetales</taxon>
        <taxon>Planctomycetaceae</taxon>
        <taxon>Caulifigura</taxon>
    </lineage>
</organism>
<reference evidence="4 5" key="1">
    <citation type="submission" date="2019-02" db="EMBL/GenBank/DDBJ databases">
        <title>Deep-cultivation of Planctomycetes and their phenomic and genomic characterization uncovers novel biology.</title>
        <authorList>
            <person name="Wiegand S."/>
            <person name="Jogler M."/>
            <person name="Boedeker C."/>
            <person name="Pinto D."/>
            <person name="Vollmers J."/>
            <person name="Rivas-Marin E."/>
            <person name="Kohn T."/>
            <person name="Peeters S.H."/>
            <person name="Heuer A."/>
            <person name="Rast P."/>
            <person name="Oberbeckmann S."/>
            <person name="Bunk B."/>
            <person name="Jeske O."/>
            <person name="Meyerdierks A."/>
            <person name="Storesund J.E."/>
            <person name="Kallscheuer N."/>
            <person name="Luecker S."/>
            <person name="Lage O.M."/>
            <person name="Pohl T."/>
            <person name="Merkel B.J."/>
            <person name="Hornburger P."/>
            <person name="Mueller R.-W."/>
            <person name="Bruemmer F."/>
            <person name="Labrenz M."/>
            <person name="Spormann A.M."/>
            <person name="Op den Camp H."/>
            <person name="Overmann J."/>
            <person name="Amann R."/>
            <person name="Jetten M.S.M."/>
            <person name="Mascher T."/>
            <person name="Medema M.H."/>
            <person name="Devos D.P."/>
            <person name="Kaster A.-K."/>
            <person name="Ovreas L."/>
            <person name="Rohde M."/>
            <person name="Galperin M.Y."/>
            <person name="Jogler C."/>
        </authorList>
    </citation>
    <scope>NUCLEOTIDE SEQUENCE [LARGE SCALE GENOMIC DNA]</scope>
    <source>
        <strain evidence="4 5">Pan44</strain>
    </source>
</reference>
<evidence type="ECO:0000256" key="2">
    <source>
        <dbReference type="ARBA" id="ARBA00023002"/>
    </source>
</evidence>
<gene>
    <name evidence="4" type="primary">ydfG</name>
    <name evidence="4" type="ORF">Pan44_50580</name>
</gene>
<comment type="similarity">
    <text evidence="1 3">Belongs to the short-chain dehydrogenases/reductases (SDR) family.</text>
</comment>
<dbReference type="Gene3D" id="3.40.50.720">
    <property type="entry name" value="NAD(P)-binding Rossmann-like Domain"/>
    <property type="match status" value="1"/>
</dbReference>
<dbReference type="GO" id="GO:0016491">
    <property type="term" value="F:oxidoreductase activity"/>
    <property type="evidence" value="ECO:0007669"/>
    <property type="project" value="UniProtKB-KW"/>
</dbReference>
<dbReference type="InParanoid" id="A0A517SLJ2"/>
<keyword evidence="5" id="KW-1185">Reference proteome</keyword>
<evidence type="ECO:0000313" key="5">
    <source>
        <dbReference type="Proteomes" id="UP000315700"/>
    </source>
</evidence>
<accession>A0A517SLJ2</accession>
<dbReference type="PRINTS" id="PR00080">
    <property type="entry name" value="SDRFAMILY"/>
</dbReference>
<dbReference type="Proteomes" id="UP000315700">
    <property type="component" value="Chromosome"/>
</dbReference>
<dbReference type="PANTHER" id="PTHR44196">
    <property type="entry name" value="DEHYDROGENASE/REDUCTASE SDR FAMILY MEMBER 7B"/>
    <property type="match status" value="1"/>
</dbReference>
<dbReference type="RefSeq" id="WP_231754159.1">
    <property type="nucleotide sequence ID" value="NZ_CP036271.1"/>
</dbReference>
<evidence type="ECO:0000256" key="1">
    <source>
        <dbReference type="ARBA" id="ARBA00006484"/>
    </source>
</evidence>
<dbReference type="InterPro" id="IPR036291">
    <property type="entry name" value="NAD(P)-bd_dom_sf"/>
</dbReference>
<dbReference type="PRINTS" id="PR00081">
    <property type="entry name" value="GDHRDH"/>
</dbReference>
<proteinExistence type="inferred from homology"/>
<name>A0A517SLJ2_9PLAN</name>
<dbReference type="PANTHER" id="PTHR44196:SF2">
    <property type="entry name" value="SHORT-CHAIN DEHYDROGENASE-RELATED"/>
    <property type="match status" value="1"/>
</dbReference>
<dbReference type="AlphaFoldDB" id="A0A517SLJ2"/>
<dbReference type="InterPro" id="IPR002347">
    <property type="entry name" value="SDR_fam"/>
</dbReference>
<evidence type="ECO:0000256" key="3">
    <source>
        <dbReference type="RuleBase" id="RU000363"/>
    </source>
</evidence>
<dbReference type="GO" id="GO:0016020">
    <property type="term" value="C:membrane"/>
    <property type="evidence" value="ECO:0007669"/>
    <property type="project" value="TreeGrafter"/>
</dbReference>
<keyword evidence="2 4" id="KW-0560">Oxidoreductase</keyword>
<dbReference type="EMBL" id="CP036271">
    <property type="protein sequence ID" value="QDT56994.1"/>
    <property type="molecule type" value="Genomic_DNA"/>
</dbReference>
<dbReference type="Pfam" id="PF00106">
    <property type="entry name" value="adh_short"/>
    <property type="match status" value="1"/>
</dbReference>
<dbReference type="PIRSF" id="PIRSF000126">
    <property type="entry name" value="11-beta-HSD1"/>
    <property type="match status" value="1"/>
</dbReference>
<protein>
    <submittedName>
        <fullName evidence="4">NADP-dependent 3-hydroxy acid dehydrogenase YdfG</fullName>
        <ecNumber evidence="4">1.1.1.-</ecNumber>
    </submittedName>
</protein>
<dbReference type="KEGG" id="ccos:Pan44_50580"/>